<evidence type="ECO:0000256" key="1">
    <source>
        <dbReference type="SAM" id="SignalP"/>
    </source>
</evidence>
<keyword evidence="3" id="KW-1185">Reference proteome</keyword>
<comment type="caution">
    <text evidence="2">The sequence shown here is derived from an EMBL/GenBank/DDBJ whole genome shotgun (WGS) entry which is preliminary data.</text>
</comment>
<feature type="chain" id="PRO_5028906152" description="Killer toxin Kp4 domain-containing protein" evidence="1">
    <location>
        <begin position="19"/>
        <end position="151"/>
    </location>
</feature>
<proteinExistence type="predicted"/>
<gene>
    <name evidence="2" type="ORF">BDV95DRAFT_592887</name>
</gene>
<feature type="signal peptide" evidence="1">
    <location>
        <begin position="1"/>
        <end position="18"/>
    </location>
</feature>
<evidence type="ECO:0000313" key="3">
    <source>
        <dbReference type="Proteomes" id="UP000481861"/>
    </source>
</evidence>
<reference evidence="2 3" key="1">
    <citation type="submission" date="2020-01" db="EMBL/GenBank/DDBJ databases">
        <authorList>
            <consortium name="DOE Joint Genome Institute"/>
            <person name="Haridas S."/>
            <person name="Albert R."/>
            <person name="Binder M."/>
            <person name="Bloem J."/>
            <person name="Labutti K."/>
            <person name="Salamov A."/>
            <person name="Andreopoulos B."/>
            <person name="Baker S.E."/>
            <person name="Barry K."/>
            <person name="Bills G."/>
            <person name="Bluhm B.H."/>
            <person name="Cannon C."/>
            <person name="Castanera R."/>
            <person name="Culley D.E."/>
            <person name="Daum C."/>
            <person name="Ezra D."/>
            <person name="Gonzalez J.B."/>
            <person name="Henrissat B."/>
            <person name="Kuo A."/>
            <person name="Liang C."/>
            <person name="Lipzen A."/>
            <person name="Lutzoni F."/>
            <person name="Magnuson J."/>
            <person name="Mondo S."/>
            <person name="Nolan M."/>
            <person name="Ohm R."/>
            <person name="Pangilinan J."/>
            <person name="Park H.-J.H."/>
            <person name="Ramirez L."/>
            <person name="Alfaro M."/>
            <person name="Sun H."/>
            <person name="Tritt A."/>
            <person name="Yoshinaga Y."/>
            <person name="Zwiers L.-H.L."/>
            <person name="Turgeon B.G."/>
            <person name="Goodwin S.B."/>
            <person name="Spatafora J.W."/>
            <person name="Crous P.W."/>
            <person name="Grigoriev I.V."/>
        </authorList>
    </citation>
    <scope>NUCLEOTIDE SEQUENCE [LARGE SCALE GENOMIC DNA]</scope>
    <source>
        <strain evidence="2 3">CBS 611.86</strain>
    </source>
</reference>
<dbReference type="AlphaFoldDB" id="A0A7C8I8T5"/>
<keyword evidence="1" id="KW-0732">Signal</keyword>
<protein>
    <recommendedName>
        <fullName evidence="4">Killer toxin Kp4 domain-containing protein</fullName>
    </recommendedName>
</protein>
<organism evidence="2 3">
    <name type="scientific">Massariosphaeria phaeospora</name>
    <dbReference type="NCBI Taxonomy" id="100035"/>
    <lineage>
        <taxon>Eukaryota</taxon>
        <taxon>Fungi</taxon>
        <taxon>Dikarya</taxon>
        <taxon>Ascomycota</taxon>
        <taxon>Pezizomycotina</taxon>
        <taxon>Dothideomycetes</taxon>
        <taxon>Pleosporomycetidae</taxon>
        <taxon>Pleosporales</taxon>
        <taxon>Pleosporales incertae sedis</taxon>
        <taxon>Massariosphaeria</taxon>
    </lineage>
</organism>
<dbReference type="Proteomes" id="UP000481861">
    <property type="component" value="Unassembled WGS sequence"/>
</dbReference>
<evidence type="ECO:0000313" key="2">
    <source>
        <dbReference type="EMBL" id="KAF2873529.1"/>
    </source>
</evidence>
<sequence length="151" mass="16289">MKISIFLTTSLFSMLSVAKPTPNAEPSDTAALGSDFENHSVGKALGFKGGSFEDNPNEIQKRADSWKNIRFGDECLRCVHRETASAGLPNWSLKRSAIPTNLVTRWTMAAMGCASTCARVIVASLDGYSMSLAEIEWIAAIVSPDVDSDSE</sequence>
<accession>A0A7C8I8T5</accession>
<name>A0A7C8I8T5_9PLEO</name>
<dbReference type="EMBL" id="JAADJZ010000007">
    <property type="protein sequence ID" value="KAF2873529.1"/>
    <property type="molecule type" value="Genomic_DNA"/>
</dbReference>
<evidence type="ECO:0008006" key="4">
    <source>
        <dbReference type="Google" id="ProtNLM"/>
    </source>
</evidence>